<organism evidence="1 2">
    <name type="scientific">Acanthoscelides obtectus</name>
    <name type="common">Bean weevil</name>
    <name type="synonym">Bruchus obtectus</name>
    <dbReference type="NCBI Taxonomy" id="200917"/>
    <lineage>
        <taxon>Eukaryota</taxon>
        <taxon>Metazoa</taxon>
        <taxon>Ecdysozoa</taxon>
        <taxon>Arthropoda</taxon>
        <taxon>Hexapoda</taxon>
        <taxon>Insecta</taxon>
        <taxon>Pterygota</taxon>
        <taxon>Neoptera</taxon>
        <taxon>Endopterygota</taxon>
        <taxon>Coleoptera</taxon>
        <taxon>Polyphaga</taxon>
        <taxon>Cucujiformia</taxon>
        <taxon>Chrysomeloidea</taxon>
        <taxon>Chrysomelidae</taxon>
        <taxon>Bruchinae</taxon>
        <taxon>Bruchini</taxon>
        <taxon>Acanthoscelides</taxon>
    </lineage>
</organism>
<proteinExistence type="predicted"/>
<evidence type="ECO:0000313" key="1">
    <source>
        <dbReference type="EMBL" id="CAH1990483.1"/>
    </source>
</evidence>
<comment type="caution">
    <text evidence="1">The sequence shown here is derived from an EMBL/GenBank/DDBJ whole genome shotgun (WGS) entry which is preliminary data.</text>
</comment>
<name>A0A9P0LFY7_ACAOB</name>
<sequence length="286" mass="32514">MVSTRTVIVQQYEIAETTLEEQEFQKYAIVEEAVFSELTKYMEELLDNPKVVRFIEVTSRYVQCIKNNGVSEVESHTKKNLRRKLENLYGSKIHFVSNDSGHLLMLPNSMSRDDLVRMNDQLSAKLKAIETCSDKNLITAACIIRNENLQLQSGNVWPPTPEDLSEFHLPKNTHLFLQSLLRGDNRIQHSSRVSRLIWSFGPDFTHAVTEGKFKTPKHILLPFALESLSRIVVELTKLLNRCGHGLSYSQIGEIETAIAMQTISAGEEQHLVIPRNIVANAFTHLA</sequence>
<evidence type="ECO:0000313" key="2">
    <source>
        <dbReference type="Proteomes" id="UP001152888"/>
    </source>
</evidence>
<protein>
    <submittedName>
        <fullName evidence="1">Uncharacterized protein</fullName>
    </submittedName>
</protein>
<accession>A0A9P0LFY7</accession>
<dbReference type="AlphaFoldDB" id="A0A9P0LFY7"/>
<keyword evidence="2" id="KW-1185">Reference proteome</keyword>
<dbReference type="EMBL" id="CAKOFQ010007089">
    <property type="protein sequence ID" value="CAH1990483.1"/>
    <property type="molecule type" value="Genomic_DNA"/>
</dbReference>
<dbReference type="Proteomes" id="UP001152888">
    <property type="component" value="Unassembled WGS sequence"/>
</dbReference>
<dbReference type="OrthoDB" id="8060926at2759"/>
<reference evidence="1" key="1">
    <citation type="submission" date="2022-03" db="EMBL/GenBank/DDBJ databases">
        <authorList>
            <person name="Sayadi A."/>
        </authorList>
    </citation>
    <scope>NUCLEOTIDE SEQUENCE</scope>
</reference>
<gene>
    <name evidence="1" type="ORF">ACAOBT_LOCUS19692</name>
</gene>